<feature type="domain" description="Response regulatory" evidence="2">
    <location>
        <begin position="29"/>
        <end position="153"/>
    </location>
</feature>
<dbReference type="InterPro" id="IPR035919">
    <property type="entry name" value="EAL_sf"/>
</dbReference>
<dbReference type="CDD" id="cd01949">
    <property type="entry name" value="GGDEF"/>
    <property type="match status" value="1"/>
</dbReference>
<accession>A0AAW7X527</accession>
<protein>
    <submittedName>
        <fullName evidence="5">EAL domain-containing protein</fullName>
    </submittedName>
</protein>
<evidence type="ECO:0000313" key="6">
    <source>
        <dbReference type="Proteomes" id="UP001169760"/>
    </source>
</evidence>
<dbReference type="EMBL" id="JAUOPB010000003">
    <property type="protein sequence ID" value="MDO6421972.1"/>
    <property type="molecule type" value="Genomic_DNA"/>
</dbReference>
<dbReference type="Pfam" id="PF00563">
    <property type="entry name" value="EAL"/>
    <property type="match status" value="1"/>
</dbReference>
<evidence type="ECO:0000259" key="3">
    <source>
        <dbReference type="PROSITE" id="PS50883"/>
    </source>
</evidence>
<dbReference type="Gene3D" id="3.30.70.270">
    <property type="match status" value="1"/>
</dbReference>
<dbReference type="PANTHER" id="PTHR33121:SF70">
    <property type="entry name" value="SIGNALING PROTEIN YKOW"/>
    <property type="match status" value="1"/>
</dbReference>
<dbReference type="AlphaFoldDB" id="A0AAW7X527"/>
<dbReference type="InterPro" id="IPR029787">
    <property type="entry name" value="Nucleotide_cyclase"/>
</dbReference>
<dbReference type="PROSITE" id="PS50110">
    <property type="entry name" value="RESPONSE_REGULATORY"/>
    <property type="match status" value="1"/>
</dbReference>
<evidence type="ECO:0000259" key="2">
    <source>
        <dbReference type="PROSITE" id="PS50110"/>
    </source>
</evidence>
<dbReference type="InterPro" id="IPR001789">
    <property type="entry name" value="Sig_transdc_resp-reg_receiver"/>
</dbReference>
<dbReference type="SMART" id="SM00052">
    <property type="entry name" value="EAL"/>
    <property type="match status" value="1"/>
</dbReference>
<evidence type="ECO:0000259" key="4">
    <source>
        <dbReference type="PROSITE" id="PS50887"/>
    </source>
</evidence>
<dbReference type="GO" id="GO:0000160">
    <property type="term" value="P:phosphorelay signal transduction system"/>
    <property type="evidence" value="ECO:0007669"/>
    <property type="project" value="InterPro"/>
</dbReference>
<dbReference type="SUPFAM" id="SSF52172">
    <property type="entry name" value="CheY-like"/>
    <property type="match status" value="1"/>
</dbReference>
<dbReference type="CDD" id="cd01948">
    <property type="entry name" value="EAL"/>
    <property type="match status" value="1"/>
</dbReference>
<proteinExistence type="predicted"/>
<evidence type="ECO:0000256" key="1">
    <source>
        <dbReference type="PROSITE-ProRule" id="PRU00169"/>
    </source>
</evidence>
<dbReference type="Pfam" id="PF11849">
    <property type="entry name" value="DUF3369"/>
    <property type="match status" value="1"/>
</dbReference>
<dbReference type="SUPFAM" id="SSF55073">
    <property type="entry name" value="Nucleotide cyclase"/>
    <property type="match status" value="1"/>
</dbReference>
<dbReference type="SUPFAM" id="SSF141868">
    <property type="entry name" value="EAL domain-like"/>
    <property type="match status" value="1"/>
</dbReference>
<feature type="domain" description="EAL" evidence="3">
    <location>
        <begin position="485"/>
        <end position="738"/>
    </location>
</feature>
<evidence type="ECO:0000313" key="5">
    <source>
        <dbReference type="EMBL" id="MDO6421972.1"/>
    </source>
</evidence>
<dbReference type="InterPro" id="IPR000160">
    <property type="entry name" value="GGDEF_dom"/>
</dbReference>
<dbReference type="PROSITE" id="PS50883">
    <property type="entry name" value="EAL"/>
    <property type="match status" value="1"/>
</dbReference>
<name>A0AAW7X527_9GAMM</name>
<dbReference type="InterPro" id="IPR050706">
    <property type="entry name" value="Cyclic-di-GMP_PDE-like"/>
</dbReference>
<comment type="caution">
    <text evidence="5">The sequence shown here is derived from an EMBL/GenBank/DDBJ whole genome shotgun (WGS) entry which is preliminary data.</text>
</comment>
<dbReference type="InterPro" id="IPR011006">
    <property type="entry name" value="CheY-like_superfamily"/>
</dbReference>
<feature type="domain" description="GGDEF" evidence="4">
    <location>
        <begin position="349"/>
        <end position="476"/>
    </location>
</feature>
<dbReference type="SMART" id="SM00267">
    <property type="entry name" value="GGDEF"/>
    <property type="match status" value="1"/>
</dbReference>
<organism evidence="5 6">
    <name type="scientific">Saccharophagus degradans</name>
    <dbReference type="NCBI Taxonomy" id="86304"/>
    <lineage>
        <taxon>Bacteria</taxon>
        <taxon>Pseudomonadati</taxon>
        <taxon>Pseudomonadota</taxon>
        <taxon>Gammaproteobacteria</taxon>
        <taxon>Cellvibrionales</taxon>
        <taxon>Cellvibrionaceae</taxon>
        <taxon>Saccharophagus</taxon>
    </lineage>
</organism>
<dbReference type="Proteomes" id="UP001169760">
    <property type="component" value="Unassembled WGS sequence"/>
</dbReference>
<reference evidence="5" key="1">
    <citation type="submission" date="2023-07" db="EMBL/GenBank/DDBJ databases">
        <title>Genome content predicts the carbon catabolic preferences of heterotrophic bacteria.</title>
        <authorList>
            <person name="Gralka M."/>
        </authorList>
    </citation>
    <scope>NUCLEOTIDE SEQUENCE</scope>
    <source>
        <strain evidence="5">I3M17_2</strain>
    </source>
</reference>
<keyword evidence="1" id="KW-0597">Phosphoprotein</keyword>
<dbReference type="InterPro" id="IPR001633">
    <property type="entry name" value="EAL_dom"/>
</dbReference>
<dbReference type="InterPro" id="IPR043128">
    <property type="entry name" value="Rev_trsase/Diguanyl_cyclase"/>
</dbReference>
<feature type="modified residue" description="4-aspartylphosphate" evidence="1">
    <location>
        <position position="84"/>
    </location>
</feature>
<dbReference type="PANTHER" id="PTHR33121">
    <property type="entry name" value="CYCLIC DI-GMP PHOSPHODIESTERASE PDEF"/>
    <property type="match status" value="1"/>
</dbReference>
<dbReference type="Pfam" id="PF00990">
    <property type="entry name" value="GGDEF"/>
    <property type="match status" value="1"/>
</dbReference>
<dbReference type="Gene3D" id="3.20.20.450">
    <property type="entry name" value="EAL domain"/>
    <property type="match status" value="1"/>
</dbReference>
<gene>
    <name evidence="5" type="ORF">Q4521_05765</name>
</gene>
<dbReference type="GO" id="GO:0071111">
    <property type="term" value="F:cyclic-guanylate-specific phosphodiesterase activity"/>
    <property type="evidence" value="ECO:0007669"/>
    <property type="project" value="InterPro"/>
</dbReference>
<dbReference type="Gene3D" id="3.40.50.2300">
    <property type="match status" value="1"/>
</dbReference>
<sequence>MSDKNGNELFSFAEEPVEEKKQREDYCWWVLIIDDEKGVHSATEFALKNTQIMDRPLKFLHAMSAAEGIEILEENKNIAVIMLDVVMETPNAGLDMVAIIRDKMDIRDTRIILRTGQPNQAPEIEVIRDYDINDYKLKSELTQSKLFAALTTAIRSYKQIRMIEAGRKGLDMIVRSSSELLTKNGIHAFAQGVIVHLAGLLDIPAEGLICVRRQQSDTGFESKIIAAAGHYCLLVDHPLEDLSESGARTLLDTCLDKKSNQFGVDGVALYIGSDTRGDMSAFISSDVDIDSVDQSLLEIFCNNIAACADNLMLLERLSSHAYFDILVGLPNRTALIQKIDELVEDDSLPELYLALVDIDNFAELNAALGKDYCDELLREIGLRLLNNFPVTCTVARIAADVFAVLGPKDHVKPLAISEVFSKPFKVRENDQVLSVTSGIVPLTEMSEGGGQAIKEGSIVLKSAKAIRRGEVVMFNRKMVEKATQHVEMLRELREAFDSGKLFLAYQPKFDIKTLQVVGLEALLRWENKQGVMVPPQRFIPLAEKSGLIVRMGEWVMENAVAELHRVRSAGWNDLKMGVNFSVAQLRHPEILGALRELIDRVQVDPNLVDLEITETIAMDDVKGNMDVLTRIKDIGFELSVDDFGTGFSSLSYLQKMPFDNLKVDQSFVQTSDTPSGRKIVEMIVNLGQTLGMNVIAEGVETREQLDLLRELGCQQVQGYLLAKPMSCDELTTWLASLKTQGITLDA</sequence>
<dbReference type="InterPro" id="IPR021800">
    <property type="entry name" value="DUF3369"/>
</dbReference>
<dbReference type="RefSeq" id="WP_303491722.1">
    <property type="nucleotide sequence ID" value="NZ_JAUOPB010000003.1"/>
</dbReference>
<dbReference type="NCBIfam" id="TIGR00254">
    <property type="entry name" value="GGDEF"/>
    <property type="match status" value="1"/>
</dbReference>
<dbReference type="PROSITE" id="PS50887">
    <property type="entry name" value="GGDEF"/>
    <property type="match status" value="1"/>
</dbReference>